<evidence type="ECO:0000313" key="1">
    <source>
        <dbReference type="EMBL" id="CAG8496238.1"/>
    </source>
</evidence>
<name>A0ACA9KYK0_9GLOM</name>
<organism evidence="1 2">
    <name type="scientific">Acaulospora colombiana</name>
    <dbReference type="NCBI Taxonomy" id="27376"/>
    <lineage>
        <taxon>Eukaryota</taxon>
        <taxon>Fungi</taxon>
        <taxon>Fungi incertae sedis</taxon>
        <taxon>Mucoromycota</taxon>
        <taxon>Glomeromycotina</taxon>
        <taxon>Glomeromycetes</taxon>
        <taxon>Diversisporales</taxon>
        <taxon>Acaulosporaceae</taxon>
        <taxon>Acaulospora</taxon>
    </lineage>
</organism>
<evidence type="ECO:0000313" key="2">
    <source>
        <dbReference type="Proteomes" id="UP000789525"/>
    </source>
</evidence>
<proteinExistence type="predicted"/>
<protein>
    <submittedName>
        <fullName evidence="1">3077_t:CDS:1</fullName>
    </submittedName>
</protein>
<reference evidence="1" key="1">
    <citation type="submission" date="2021-06" db="EMBL/GenBank/DDBJ databases">
        <authorList>
            <person name="Kallberg Y."/>
            <person name="Tangrot J."/>
            <person name="Rosling A."/>
        </authorList>
    </citation>
    <scope>NUCLEOTIDE SEQUENCE</scope>
    <source>
        <strain evidence="1">CL356</strain>
    </source>
</reference>
<comment type="caution">
    <text evidence="1">The sequence shown here is derived from an EMBL/GenBank/DDBJ whole genome shotgun (WGS) entry which is preliminary data.</text>
</comment>
<keyword evidence="2" id="KW-1185">Reference proteome</keyword>
<dbReference type="EMBL" id="CAJVPT010003464">
    <property type="protein sequence ID" value="CAG8496238.1"/>
    <property type="molecule type" value="Genomic_DNA"/>
</dbReference>
<feature type="non-terminal residue" evidence="1">
    <location>
        <position position="1"/>
    </location>
</feature>
<accession>A0ACA9KYK0</accession>
<sequence>DIEVAIHEQFQAYKLCELVCSTKPIYMKYGSIDILKFFIANNPCNAEAKFVLAFTYFSFGNSHEMVFSLMDECIALSPLESTYYKYQGSMKCFDKRYEEAIEDFDMVIKICGSIQGYESYYSRAVANRLLADKILVYINFSQKKISNNPERSYYKHSLSDYETFLKFAPPEDRKITETFYGMAMCYRSLKDFKKAKEFYDRGLEAEKKRLPVFGPFDFPPKATLEAELRLFSFIKNPSVANIYPVCKKKAYKICAK</sequence>
<dbReference type="Proteomes" id="UP000789525">
    <property type="component" value="Unassembled WGS sequence"/>
</dbReference>
<gene>
    <name evidence="1" type="ORF">ACOLOM_LOCUS2596</name>
</gene>